<reference evidence="1" key="2">
    <citation type="submission" date="2020-11" db="EMBL/GenBank/DDBJ databases">
        <authorList>
            <person name="McCartney M.A."/>
            <person name="Auch B."/>
            <person name="Kono T."/>
            <person name="Mallez S."/>
            <person name="Becker A."/>
            <person name="Gohl D.M."/>
            <person name="Silverstein K.A.T."/>
            <person name="Koren S."/>
            <person name="Bechman K.B."/>
            <person name="Herman A."/>
            <person name="Abrahante J.E."/>
            <person name="Garbe J."/>
        </authorList>
    </citation>
    <scope>NUCLEOTIDE SEQUENCE</scope>
    <source>
        <strain evidence="1">Duluth1</strain>
        <tissue evidence="1">Whole animal</tissue>
    </source>
</reference>
<evidence type="ECO:0000313" key="1">
    <source>
        <dbReference type="EMBL" id="KAH3697671.1"/>
    </source>
</evidence>
<dbReference type="Proteomes" id="UP000828390">
    <property type="component" value="Unassembled WGS sequence"/>
</dbReference>
<proteinExistence type="predicted"/>
<keyword evidence="2" id="KW-1185">Reference proteome</keyword>
<dbReference type="AlphaFoldDB" id="A0A9D4BCM7"/>
<accession>A0A9D4BCM7</accession>
<dbReference type="EMBL" id="JAIWYP010000016">
    <property type="protein sequence ID" value="KAH3697671.1"/>
    <property type="molecule type" value="Genomic_DNA"/>
</dbReference>
<organism evidence="1 2">
    <name type="scientific">Dreissena polymorpha</name>
    <name type="common">Zebra mussel</name>
    <name type="synonym">Mytilus polymorpha</name>
    <dbReference type="NCBI Taxonomy" id="45954"/>
    <lineage>
        <taxon>Eukaryota</taxon>
        <taxon>Metazoa</taxon>
        <taxon>Spiralia</taxon>
        <taxon>Lophotrochozoa</taxon>
        <taxon>Mollusca</taxon>
        <taxon>Bivalvia</taxon>
        <taxon>Autobranchia</taxon>
        <taxon>Heteroconchia</taxon>
        <taxon>Euheterodonta</taxon>
        <taxon>Imparidentia</taxon>
        <taxon>Neoheterodontei</taxon>
        <taxon>Myida</taxon>
        <taxon>Dreissenoidea</taxon>
        <taxon>Dreissenidae</taxon>
        <taxon>Dreissena</taxon>
    </lineage>
</organism>
<sequence length="62" mass="6603">MPLGLCRGTRIKASGAIHCINIVDRMYHQATASGLALLETAACSTLNEKCKLVEVAKVSCKL</sequence>
<comment type="caution">
    <text evidence="1">The sequence shown here is derived from an EMBL/GenBank/DDBJ whole genome shotgun (WGS) entry which is preliminary data.</text>
</comment>
<protein>
    <submittedName>
        <fullName evidence="1">Uncharacterized protein</fullName>
    </submittedName>
</protein>
<evidence type="ECO:0000313" key="2">
    <source>
        <dbReference type="Proteomes" id="UP000828390"/>
    </source>
</evidence>
<gene>
    <name evidence="1" type="ORF">DPMN_085177</name>
</gene>
<name>A0A9D4BCM7_DREPO</name>
<reference evidence="1" key="1">
    <citation type="journal article" date="2019" name="bioRxiv">
        <title>The Genome of the Zebra Mussel, Dreissena polymorpha: A Resource for Invasive Species Research.</title>
        <authorList>
            <person name="McCartney M.A."/>
            <person name="Auch B."/>
            <person name="Kono T."/>
            <person name="Mallez S."/>
            <person name="Zhang Y."/>
            <person name="Obille A."/>
            <person name="Becker A."/>
            <person name="Abrahante J.E."/>
            <person name="Garbe J."/>
            <person name="Badalamenti J.P."/>
            <person name="Herman A."/>
            <person name="Mangelson H."/>
            <person name="Liachko I."/>
            <person name="Sullivan S."/>
            <person name="Sone E.D."/>
            <person name="Koren S."/>
            <person name="Silverstein K.A.T."/>
            <person name="Beckman K.B."/>
            <person name="Gohl D.M."/>
        </authorList>
    </citation>
    <scope>NUCLEOTIDE SEQUENCE</scope>
    <source>
        <strain evidence="1">Duluth1</strain>
        <tissue evidence="1">Whole animal</tissue>
    </source>
</reference>